<protein>
    <submittedName>
        <fullName evidence="2">Uncharacterized protein</fullName>
    </submittedName>
</protein>
<dbReference type="Proteomes" id="UP000316621">
    <property type="component" value="Chromosome 1"/>
</dbReference>
<evidence type="ECO:0000313" key="3">
    <source>
        <dbReference type="Proteomes" id="UP000316621"/>
    </source>
</evidence>
<proteinExistence type="predicted"/>
<feature type="region of interest" description="Disordered" evidence="1">
    <location>
        <begin position="17"/>
        <end position="44"/>
    </location>
</feature>
<organism evidence="2 3">
    <name type="scientific">Papaver somniferum</name>
    <name type="common">Opium poppy</name>
    <dbReference type="NCBI Taxonomy" id="3469"/>
    <lineage>
        <taxon>Eukaryota</taxon>
        <taxon>Viridiplantae</taxon>
        <taxon>Streptophyta</taxon>
        <taxon>Embryophyta</taxon>
        <taxon>Tracheophyta</taxon>
        <taxon>Spermatophyta</taxon>
        <taxon>Magnoliopsida</taxon>
        <taxon>Ranunculales</taxon>
        <taxon>Papaveraceae</taxon>
        <taxon>Papaveroideae</taxon>
        <taxon>Papaver</taxon>
    </lineage>
</organism>
<sequence length="103" mass="11246">MATARERERDRELLIPVSGVALQGDDDGSGGSKSSSPVSLSHHHSGRETSTFFLLLAILFHIELFKLDGVVAYDAGLSKNIQVIKVVIILVEVLKEEEEKEDG</sequence>
<accession>A0A4Y7I8E9</accession>
<dbReference type="EMBL" id="CM010715">
    <property type="protein sequence ID" value="RZC45213.1"/>
    <property type="molecule type" value="Genomic_DNA"/>
</dbReference>
<reference evidence="2 3" key="1">
    <citation type="journal article" date="2018" name="Science">
        <title>The opium poppy genome and morphinan production.</title>
        <authorList>
            <person name="Guo L."/>
            <person name="Winzer T."/>
            <person name="Yang X."/>
            <person name="Li Y."/>
            <person name="Ning Z."/>
            <person name="He Z."/>
            <person name="Teodor R."/>
            <person name="Lu Y."/>
            <person name="Bowser T.A."/>
            <person name="Graham I.A."/>
            <person name="Ye K."/>
        </authorList>
    </citation>
    <scope>NUCLEOTIDE SEQUENCE [LARGE SCALE GENOMIC DNA]</scope>
    <source>
        <strain evidence="3">cv. HN1</strain>
        <tissue evidence="2">Leaves</tissue>
    </source>
</reference>
<name>A0A4Y7I8E9_PAPSO</name>
<evidence type="ECO:0000313" key="2">
    <source>
        <dbReference type="EMBL" id="RZC45213.1"/>
    </source>
</evidence>
<keyword evidence="3" id="KW-1185">Reference proteome</keyword>
<dbReference type="AlphaFoldDB" id="A0A4Y7I8E9"/>
<dbReference type="Gramene" id="RZC45213">
    <property type="protein sequence ID" value="RZC45213"/>
    <property type="gene ID" value="C5167_038179"/>
</dbReference>
<gene>
    <name evidence="2" type="ORF">C5167_038179</name>
</gene>
<evidence type="ECO:0000256" key="1">
    <source>
        <dbReference type="SAM" id="MobiDB-lite"/>
    </source>
</evidence>